<comment type="caution">
    <text evidence="1">The sequence shown here is derived from an EMBL/GenBank/DDBJ whole genome shotgun (WGS) entry which is preliminary data.</text>
</comment>
<proteinExistence type="predicted"/>
<reference evidence="1 2" key="1">
    <citation type="journal article" date="2022" name="Genome Biol. Evol.">
        <title>The Spruce Budworm Genome: Reconstructing the Evolutionary History of Antifreeze Proteins.</title>
        <authorList>
            <person name="Beliveau C."/>
            <person name="Gagne P."/>
            <person name="Picq S."/>
            <person name="Vernygora O."/>
            <person name="Keeling C.I."/>
            <person name="Pinkney K."/>
            <person name="Doucet D."/>
            <person name="Wen F."/>
            <person name="Johnston J.S."/>
            <person name="Maaroufi H."/>
            <person name="Boyle B."/>
            <person name="Laroche J."/>
            <person name="Dewar K."/>
            <person name="Juretic N."/>
            <person name="Blackburn G."/>
            <person name="Nisole A."/>
            <person name="Brunet B."/>
            <person name="Brandao M."/>
            <person name="Lumley L."/>
            <person name="Duan J."/>
            <person name="Quan G."/>
            <person name="Lucarotti C.J."/>
            <person name="Roe A.D."/>
            <person name="Sperling F.A.H."/>
            <person name="Levesque R.C."/>
            <person name="Cusson M."/>
        </authorList>
    </citation>
    <scope>NUCLEOTIDE SEQUENCE [LARGE SCALE GENOMIC DNA]</scope>
    <source>
        <strain evidence="1">Glfc:IPQL:Cfum</strain>
    </source>
</reference>
<evidence type="ECO:0000313" key="2">
    <source>
        <dbReference type="Proteomes" id="UP001064048"/>
    </source>
</evidence>
<protein>
    <submittedName>
        <fullName evidence="1">Uncharacterized protein</fullName>
    </submittedName>
</protein>
<evidence type="ECO:0000313" key="1">
    <source>
        <dbReference type="EMBL" id="KAI8426830.1"/>
    </source>
</evidence>
<name>A0ACC0JRP0_CHOFU</name>
<dbReference type="EMBL" id="CM046126">
    <property type="protein sequence ID" value="KAI8426830.1"/>
    <property type="molecule type" value="Genomic_DNA"/>
</dbReference>
<organism evidence="1 2">
    <name type="scientific">Choristoneura fumiferana</name>
    <name type="common">Spruce budworm moth</name>
    <name type="synonym">Archips fumiferana</name>
    <dbReference type="NCBI Taxonomy" id="7141"/>
    <lineage>
        <taxon>Eukaryota</taxon>
        <taxon>Metazoa</taxon>
        <taxon>Ecdysozoa</taxon>
        <taxon>Arthropoda</taxon>
        <taxon>Hexapoda</taxon>
        <taxon>Insecta</taxon>
        <taxon>Pterygota</taxon>
        <taxon>Neoptera</taxon>
        <taxon>Endopterygota</taxon>
        <taxon>Lepidoptera</taxon>
        <taxon>Glossata</taxon>
        <taxon>Ditrysia</taxon>
        <taxon>Tortricoidea</taxon>
        <taxon>Tortricidae</taxon>
        <taxon>Tortricinae</taxon>
        <taxon>Choristoneura</taxon>
    </lineage>
</organism>
<sequence>MPGHKQDFPGTNIQGKYCLIRVPLTPPTVRIPSLSGVSVSENVTWTEVTLPEALMQKYAGKSLSLAVCVPKSCAVEAVLAPYTAHPVVSFNYTEQYCRLPHDKPFVAADYVAMIVFSVLGMLSLISTAYELRHIYILRKDPEQASALLRTCSLYSNTRRLLTFDRPRALDCLDGIRSLSILLIIIYHNFGSRFFVGSNMVNSFEVHQWMNTYYFTEIIAIKTQERITTENQDHSVENTLYKDEQSASIRVTWARGKLDFCPVVKTHALADVLNTANQHFIKNKMYKERCNR</sequence>
<gene>
    <name evidence="1" type="ORF">MSG28_014512</name>
</gene>
<keyword evidence="2" id="KW-1185">Reference proteome</keyword>
<dbReference type="Proteomes" id="UP001064048">
    <property type="component" value="Chromosome 26"/>
</dbReference>
<accession>A0ACC0JRP0</accession>